<name>A0A7S2I587_9STRA</name>
<evidence type="ECO:0000256" key="1">
    <source>
        <dbReference type="SAM" id="MobiDB-lite"/>
    </source>
</evidence>
<sequence>MPLPWMLQESMGIPTPDSSVNRERVTNPTASTPATFDMNWEFSENGPADPQPVNGVSTFMGPATSYLAGKGRAWPDNSAFCVKDALDIMRRNGYRCELPPEDWVSDDEGEVGTPELRYLKEQYYNDHEVIAKNGNEIVFVVTTFGDWIYIRCNNEEASSFVLTQLSDHYKLGQVRHEQVEEECYGSVSVTRRTGNGTRRGGEAQCSSPSSIGTLFELKIRNKVVAKALCSYKNMEMDATGPTIELLETAKKWRQHGYAKLLLEKMESSFEDIFEGVSDFDEDRRVKFNVCHCTNRYACEWFLSQGFHDWDDMGEELGKYLFE</sequence>
<reference evidence="2" key="1">
    <citation type="submission" date="2021-01" db="EMBL/GenBank/DDBJ databases">
        <authorList>
            <person name="Corre E."/>
            <person name="Pelletier E."/>
            <person name="Niang G."/>
            <person name="Scheremetjew M."/>
            <person name="Finn R."/>
            <person name="Kale V."/>
            <person name="Holt S."/>
            <person name="Cochrane G."/>
            <person name="Meng A."/>
            <person name="Brown T."/>
            <person name="Cohen L."/>
        </authorList>
    </citation>
    <scope>NUCLEOTIDE SEQUENCE</scope>
    <source>
        <strain evidence="2">CCMP826</strain>
    </source>
</reference>
<proteinExistence type="predicted"/>
<dbReference type="EMBL" id="HBGV01015621">
    <property type="protein sequence ID" value="CAD9508865.1"/>
    <property type="molecule type" value="Transcribed_RNA"/>
</dbReference>
<dbReference type="AlphaFoldDB" id="A0A7S2I587"/>
<protein>
    <submittedName>
        <fullName evidence="2">Uncharacterized protein</fullName>
    </submittedName>
</protein>
<feature type="region of interest" description="Disordered" evidence="1">
    <location>
        <begin position="1"/>
        <end position="36"/>
    </location>
</feature>
<gene>
    <name evidence="2" type="ORF">HTAM1171_LOCUS9633</name>
</gene>
<evidence type="ECO:0000313" key="2">
    <source>
        <dbReference type="EMBL" id="CAD9508865.1"/>
    </source>
</evidence>
<accession>A0A7S2I587</accession>
<organism evidence="2">
    <name type="scientific">Helicotheca tamesis</name>
    <dbReference type="NCBI Taxonomy" id="374047"/>
    <lineage>
        <taxon>Eukaryota</taxon>
        <taxon>Sar</taxon>
        <taxon>Stramenopiles</taxon>
        <taxon>Ochrophyta</taxon>
        <taxon>Bacillariophyta</taxon>
        <taxon>Mediophyceae</taxon>
        <taxon>Lithodesmiophycidae</taxon>
        <taxon>Lithodesmiales</taxon>
        <taxon>Lithodesmiaceae</taxon>
        <taxon>Helicotheca</taxon>
    </lineage>
</organism>